<dbReference type="GO" id="GO:0005524">
    <property type="term" value="F:ATP binding"/>
    <property type="evidence" value="ECO:0007669"/>
    <property type="project" value="InterPro"/>
</dbReference>
<dbReference type="PANTHER" id="PTHR43581:SF4">
    <property type="entry name" value="ATP_GTP PHOSPHATASE"/>
    <property type="match status" value="1"/>
</dbReference>
<keyword evidence="3" id="KW-0614">Plasmid</keyword>
<dbReference type="Pfam" id="PF13304">
    <property type="entry name" value="AAA_21"/>
    <property type="match status" value="1"/>
</dbReference>
<feature type="domain" description="ATPase AAA-type core" evidence="1">
    <location>
        <begin position="25"/>
        <end position="318"/>
    </location>
</feature>
<evidence type="ECO:0000259" key="2">
    <source>
        <dbReference type="Pfam" id="PF20469"/>
    </source>
</evidence>
<dbReference type="EMBL" id="CP118628">
    <property type="protein sequence ID" value="WEA15027.1"/>
    <property type="molecule type" value="Genomic_DNA"/>
</dbReference>
<dbReference type="Proteomes" id="UP001217324">
    <property type="component" value="Plasmid unnamed1"/>
</dbReference>
<name>A0AAX3NEC0_9LACT</name>
<dbReference type="InterPro" id="IPR027417">
    <property type="entry name" value="P-loop_NTPase"/>
</dbReference>
<gene>
    <name evidence="3" type="ORF">PWF74_10615</name>
</gene>
<dbReference type="Pfam" id="PF20469">
    <property type="entry name" value="OLD-like_TOPRIM"/>
    <property type="match status" value="1"/>
</dbReference>
<proteinExistence type="predicted"/>
<dbReference type="InterPro" id="IPR051396">
    <property type="entry name" value="Bact_Antivir_Def_Nuclease"/>
</dbReference>
<dbReference type="PANTHER" id="PTHR43581">
    <property type="entry name" value="ATP/GTP PHOSPHATASE"/>
    <property type="match status" value="1"/>
</dbReference>
<protein>
    <submittedName>
        <fullName evidence="3">AAA family ATPase</fullName>
    </submittedName>
</protein>
<dbReference type="SUPFAM" id="SSF52540">
    <property type="entry name" value="P-loop containing nucleoside triphosphate hydrolases"/>
    <property type="match status" value="1"/>
</dbReference>
<dbReference type="InterPro" id="IPR003959">
    <property type="entry name" value="ATPase_AAA_core"/>
</dbReference>
<accession>A0AAX3NEC0</accession>
<evidence type="ECO:0000313" key="4">
    <source>
        <dbReference type="Proteomes" id="UP001217324"/>
    </source>
</evidence>
<reference evidence="3" key="1">
    <citation type="submission" date="2023-02" db="EMBL/GenBank/DDBJ databases">
        <title>Comparative genomics and fermentation flavor characterization of five lactic acid bacteria reveal flavor biosynthesis metabolic pathways in fermented muskmelon puree.</title>
        <authorList>
            <person name="Yuan L."/>
            <person name="Li M."/>
            <person name="Xu X."/>
            <person name="Lao F."/>
            <person name="Wu J."/>
        </authorList>
    </citation>
    <scope>NUCLEOTIDE SEQUENCE</scope>
    <source>
        <strain evidence="3">Pa-2</strain>
        <plasmid evidence="3">unnamed1</plasmid>
    </source>
</reference>
<dbReference type="InterPro" id="IPR034139">
    <property type="entry name" value="TOPRIM_OLD"/>
</dbReference>
<geneLocation type="plasmid" evidence="3 4">
    <name>unnamed1</name>
</geneLocation>
<dbReference type="AlphaFoldDB" id="A0AAX3NEC0"/>
<evidence type="ECO:0000313" key="3">
    <source>
        <dbReference type="EMBL" id="WEA15027.1"/>
    </source>
</evidence>
<organism evidence="3 4">
    <name type="scientific">Lactococcus garvieae</name>
    <dbReference type="NCBI Taxonomy" id="1363"/>
    <lineage>
        <taxon>Bacteria</taxon>
        <taxon>Bacillati</taxon>
        <taxon>Bacillota</taxon>
        <taxon>Bacilli</taxon>
        <taxon>Lactobacillales</taxon>
        <taxon>Streptococcaceae</taxon>
        <taxon>Lactococcus</taxon>
    </lineage>
</organism>
<sequence length="527" mass="60502">MIRKIKLKKYKNFNDTEIICKSGRNILVGENGVGKSSILQAISLVLSGSYSRIESLGLESLFNAQAICEFLESSRKIEELPELVVELYFSDKYTAANSFDVNGKYNTENIECDGLQLKISPNCEEYFDEIKEALSHSEPSFPFDYYKVEFTTFANKGYSNYNKHHKIKYSAIDTTSMNKTIATKNYVSQLFMNQSGKHRQKISHKFRELSKEFSRRMYEEYIESSDDEYKLKIKNTTEKNFSDMLTAHKSEISIEDLGLGERVILGVSSSLASANEDVQVVLVEEPENHLSYLNMHKLIEIIKDGDDSKQMFIATHSNMIASRLELNNIIIVGSDAHETNLSELTPDTSRFFTKAPNLNVLNFILAKKVILIEGDAEFILLEKFYEMINGNKPFVDDVSIISCGGKSFKRYLEIAKILGKKVSVITDNDKDFLKNIIESYKDFRNENIEIFSDKDNVNWTFEICLYNTNKEFYDNTFANSHMNQGVLQFMLNNKAEAAFRLLENYPSGFIIPEYIKEAIEWVNPIND</sequence>
<feature type="domain" description="OLD protein-like TOPRIM" evidence="2">
    <location>
        <begin position="365"/>
        <end position="429"/>
    </location>
</feature>
<dbReference type="RefSeq" id="WP_081168742.1">
    <property type="nucleotide sequence ID" value="NZ_CP118628.1"/>
</dbReference>
<dbReference type="Gene3D" id="3.40.50.300">
    <property type="entry name" value="P-loop containing nucleotide triphosphate hydrolases"/>
    <property type="match status" value="1"/>
</dbReference>
<dbReference type="CDD" id="cd01026">
    <property type="entry name" value="TOPRIM_OLD"/>
    <property type="match status" value="1"/>
</dbReference>
<dbReference type="GO" id="GO:0016887">
    <property type="term" value="F:ATP hydrolysis activity"/>
    <property type="evidence" value="ECO:0007669"/>
    <property type="project" value="InterPro"/>
</dbReference>
<evidence type="ECO:0000259" key="1">
    <source>
        <dbReference type="Pfam" id="PF13304"/>
    </source>
</evidence>